<evidence type="ECO:0000256" key="2">
    <source>
        <dbReference type="PROSITE-ProRule" id="PRU00276"/>
    </source>
</evidence>
<feature type="domain" description="Disintegrin" evidence="5">
    <location>
        <begin position="276"/>
        <end position="367"/>
    </location>
</feature>
<dbReference type="GO" id="GO:0004222">
    <property type="term" value="F:metalloendopeptidase activity"/>
    <property type="evidence" value="ECO:0007669"/>
    <property type="project" value="InterPro"/>
</dbReference>
<comment type="caution">
    <text evidence="2">Lacks conserved residue(s) required for the propagation of feature annotation.</text>
</comment>
<dbReference type="WBParaSite" id="maker-E.canG7_contigs_3712-snap-gene-1.38-mRNA-1">
    <property type="protein sequence ID" value="maker-E.canG7_contigs_3712-snap-gene-1.38-mRNA-1"/>
    <property type="gene ID" value="EcG7_02137"/>
</dbReference>
<feature type="binding site" evidence="2">
    <location>
        <position position="737"/>
    </location>
    <ligand>
        <name>Zn(2+)</name>
        <dbReference type="ChEBI" id="CHEBI:29105"/>
        <note>catalytic</note>
    </ligand>
</feature>
<dbReference type="InterPro" id="IPR051489">
    <property type="entry name" value="ADAM_Metalloproteinase"/>
</dbReference>
<sequence length="1148" mass="125301">MDTNDKEYIRNILSETVFFVENDRYGLRRTRRSLGNKRICGLHIIIGYDFLSHYAMFDPTRALDHAISALRLADRILRSTVFTDFRNRKQTGFGLRLERVTIDSDPSKSIAFGSKDEMLTPQAYLQELARRPDHGPHCLSHKLCWFSSRDGILALTYVCSAHGGRQLGGICAKRSMRGNTNTGFTSYLNTNGLPVPALSAELVMAHELGHSYGSLHDPDTPLCSPENERGGVYLLNKYAVSGMMPNHYKFSPCSLNRMNACIFNFGHCFLPDKPGEKLCGNLRLDENEECDPGGAGPQTWDPCCRHNCHLRPGAKCSPMNHACCTNDCKIKPANVSCAIPTVATPCLDKGFCTGNSGTCPGPRKLSNKKCYQHGICLKGRCIDFCTRIGLKPCQCDEPYSCKVCCLLKLAVDPTWSYASGNFSTVCRPILAVVSHNASRALEFGNFSAPHRKDFILALTRVEMRANFGAYGDMVKELHYAIASDQMVDSPNPKGLAILFLDDVTPCPNGRCKRGKCFKLIGPKDASFSGIVDLLGGESLFLGPHNLPSDCLQCSCLGSAMFADLHCDRKMRHRRGLPPTKRFCGLHFVADYSFFAHVGSHDYAKTVDIIVKAFNRVNEIFMSTEFIDVENGNDSQRGYGFYIKGISIETSPTPASHEVFSAKALLSNPFGVLGMSWMAGPSVHHLGGICSSINYVDAGPEGKARSSIVLTPNTGFTTYCDSEGEQVLSSVAELVTAHELGHSWGAPHDPDTAECTPSAENGGRFLMYTFAVPGYSANNYRFSPCSRRAIGRCLASRAELCFEEKPFAGLPMSQCGNSRLDPGEECDPGSRVGGAQGRDPCCTSICRLKPDAKCSPLNHQCCTSDCQLLKKGTLCAEPDPTVSPCLSAGHCDGKSPVCPGPLPVSDVGRRCYEHGHCLNGVCLPFCSRLGLRTCICDKADDSCLICCSFDLETANEERRSMCQPIVALASSSLVSESTPLQAGSWRLYQLPFSTRNVSGSEEKYFFMAGMDVEVPGGYEISYTMAGNTSELVKMHLEDNRPCAVGFCRSGICVESKTQGVGRLWPLFLSTETMTTLLWDNIVSVIVTLTLIVWIPLSCIIRLYDKKLREAQLNAAKIATQAAGLAPGTAPSSHVAPSDLRSTTAVHQDN</sequence>
<accession>A0A915EW53</accession>
<keyword evidence="2" id="KW-0862">Zinc</keyword>
<feature type="region of interest" description="Disordered" evidence="3">
    <location>
        <begin position="1127"/>
        <end position="1148"/>
    </location>
</feature>
<feature type="domain" description="Peptidase M12B" evidence="6">
    <location>
        <begin position="581"/>
        <end position="805"/>
    </location>
</feature>
<feature type="binding site" evidence="2">
    <location>
        <position position="216"/>
    </location>
    <ligand>
        <name>Zn(2+)</name>
        <dbReference type="ChEBI" id="CHEBI:29105"/>
        <note>catalytic</note>
    </ligand>
</feature>
<dbReference type="InterPro" id="IPR024079">
    <property type="entry name" value="MetalloPept_cat_dom_sf"/>
</dbReference>
<keyword evidence="4" id="KW-1133">Transmembrane helix</keyword>
<keyword evidence="4" id="KW-0472">Membrane</keyword>
<feature type="domain" description="Disintegrin" evidence="5">
    <location>
        <begin position="811"/>
        <end position="905"/>
    </location>
</feature>
<dbReference type="SUPFAM" id="SSF57552">
    <property type="entry name" value="Blood coagulation inhibitor (disintegrin)"/>
    <property type="match status" value="2"/>
</dbReference>
<evidence type="ECO:0000313" key="7">
    <source>
        <dbReference type="Proteomes" id="UP000887562"/>
    </source>
</evidence>
<dbReference type="Gene3D" id="4.10.70.10">
    <property type="entry name" value="Disintegrin domain"/>
    <property type="match status" value="2"/>
</dbReference>
<protein>
    <submittedName>
        <fullName evidence="8">Uncharacterized protein</fullName>
    </submittedName>
</protein>
<organism evidence="7 8">
    <name type="scientific">Echinococcus canadensis</name>
    <dbReference type="NCBI Taxonomy" id="519352"/>
    <lineage>
        <taxon>Eukaryota</taxon>
        <taxon>Metazoa</taxon>
        <taxon>Spiralia</taxon>
        <taxon>Lophotrochozoa</taxon>
        <taxon>Platyhelminthes</taxon>
        <taxon>Cestoda</taxon>
        <taxon>Eucestoda</taxon>
        <taxon>Cyclophyllidea</taxon>
        <taxon>Taeniidae</taxon>
        <taxon>Echinococcus</taxon>
        <taxon>Echinococcus canadensis group</taxon>
    </lineage>
</organism>
<keyword evidence="4" id="KW-0812">Transmembrane</keyword>
<feature type="transmembrane region" description="Helical" evidence="4">
    <location>
        <begin position="1080"/>
        <end position="1102"/>
    </location>
</feature>
<dbReference type="GO" id="GO:0007219">
    <property type="term" value="P:Notch signaling pathway"/>
    <property type="evidence" value="ECO:0007669"/>
    <property type="project" value="TreeGrafter"/>
</dbReference>
<dbReference type="GO" id="GO:0006509">
    <property type="term" value="P:membrane protein ectodomain proteolysis"/>
    <property type="evidence" value="ECO:0007669"/>
    <property type="project" value="TreeGrafter"/>
</dbReference>
<dbReference type="GO" id="GO:0046872">
    <property type="term" value="F:metal ion binding"/>
    <property type="evidence" value="ECO:0007669"/>
    <property type="project" value="UniProtKB-KW"/>
</dbReference>
<evidence type="ECO:0000259" key="6">
    <source>
        <dbReference type="PROSITE" id="PS50215"/>
    </source>
</evidence>
<dbReference type="Pfam" id="PF13574">
    <property type="entry name" value="Reprolysin_2"/>
    <property type="match status" value="2"/>
</dbReference>
<evidence type="ECO:0000313" key="8">
    <source>
        <dbReference type="WBParaSite" id="maker-E.canG7_contigs_3712-snap-gene-1.38-mRNA-1"/>
    </source>
</evidence>
<dbReference type="SMART" id="SM00050">
    <property type="entry name" value="DISIN"/>
    <property type="match status" value="2"/>
</dbReference>
<keyword evidence="7" id="KW-1185">Reference proteome</keyword>
<dbReference type="GO" id="GO:0005886">
    <property type="term" value="C:plasma membrane"/>
    <property type="evidence" value="ECO:0007669"/>
    <property type="project" value="TreeGrafter"/>
</dbReference>
<evidence type="ECO:0000256" key="1">
    <source>
        <dbReference type="ARBA" id="ARBA00023157"/>
    </source>
</evidence>
<dbReference type="Gene3D" id="3.40.390.10">
    <property type="entry name" value="Collagenase (Catalytic Domain)"/>
    <property type="match status" value="2"/>
</dbReference>
<keyword evidence="2" id="KW-0479">Metal-binding</keyword>
<dbReference type="InterPro" id="IPR001590">
    <property type="entry name" value="Peptidase_M12B"/>
</dbReference>
<feature type="active site" evidence="2">
    <location>
        <position position="207"/>
    </location>
</feature>
<dbReference type="InterPro" id="IPR036436">
    <property type="entry name" value="Disintegrin_dom_sf"/>
</dbReference>
<dbReference type="PANTHER" id="PTHR45702:SF6">
    <property type="entry name" value="DISINTEGRIN AND METALLOPROTEINASE DOMAIN-CONTAINING PROTEIN 17"/>
    <property type="match status" value="1"/>
</dbReference>
<evidence type="ECO:0000256" key="4">
    <source>
        <dbReference type="SAM" id="Phobius"/>
    </source>
</evidence>
<dbReference type="Pfam" id="PF00200">
    <property type="entry name" value="Disintegrin"/>
    <property type="match status" value="2"/>
</dbReference>
<feature type="binding site" evidence="2">
    <location>
        <position position="741"/>
    </location>
    <ligand>
        <name>Zn(2+)</name>
        <dbReference type="ChEBI" id="CHEBI:29105"/>
        <note>catalytic</note>
    </ligand>
</feature>
<proteinExistence type="predicted"/>
<dbReference type="FunFam" id="4.10.70.10:FF:000003">
    <property type="entry name" value="Disintegrin and metalloproteinase domain-containing protein 17"/>
    <property type="match status" value="2"/>
</dbReference>
<feature type="compositionally biased region" description="Polar residues" evidence="3">
    <location>
        <begin position="1138"/>
        <end position="1148"/>
    </location>
</feature>
<dbReference type="Proteomes" id="UP000887562">
    <property type="component" value="Unplaced"/>
</dbReference>
<dbReference type="SUPFAM" id="SSF55486">
    <property type="entry name" value="Metalloproteases ('zincins'), catalytic domain"/>
    <property type="match status" value="2"/>
</dbReference>
<keyword evidence="1" id="KW-1015">Disulfide bond</keyword>
<name>A0A915EW53_9CEST</name>
<dbReference type="PROSITE" id="PS50214">
    <property type="entry name" value="DISINTEGRIN_2"/>
    <property type="match status" value="2"/>
</dbReference>
<evidence type="ECO:0000256" key="3">
    <source>
        <dbReference type="SAM" id="MobiDB-lite"/>
    </source>
</evidence>
<feature type="binding site" evidence="2">
    <location>
        <position position="210"/>
    </location>
    <ligand>
        <name>Zn(2+)</name>
        <dbReference type="ChEBI" id="CHEBI:29105"/>
        <note>catalytic</note>
    </ligand>
</feature>
<feature type="binding site" evidence="2">
    <location>
        <position position="206"/>
    </location>
    <ligand>
        <name>Zn(2+)</name>
        <dbReference type="ChEBI" id="CHEBI:29105"/>
        <note>catalytic</note>
    </ligand>
</feature>
<dbReference type="InterPro" id="IPR001762">
    <property type="entry name" value="Disintegrin_dom"/>
</dbReference>
<evidence type="ECO:0000259" key="5">
    <source>
        <dbReference type="PROSITE" id="PS50214"/>
    </source>
</evidence>
<feature type="active site" evidence="2">
    <location>
        <position position="738"/>
    </location>
</feature>
<dbReference type="PANTHER" id="PTHR45702">
    <property type="entry name" value="ADAM10/ADAM17 METALLOPEPTIDASE FAMILY MEMBER"/>
    <property type="match status" value="1"/>
</dbReference>
<dbReference type="PROSITE" id="PS50215">
    <property type="entry name" value="ADAM_MEPRO"/>
    <property type="match status" value="2"/>
</dbReference>
<reference evidence="8" key="1">
    <citation type="submission" date="2022-11" db="UniProtKB">
        <authorList>
            <consortium name="WormBaseParasite"/>
        </authorList>
    </citation>
    <scope>IDENTIFICATION</scope>
</reference>
<dbReference type="AlphaFoldDB" id="A0A915EW53"/>
<feature type="domain" description="Peptidase M12B" evidence="6">
    <location>
        <begin position="38"/>
        <end position="274"/>
    </location>
</feature>
<feature type="binding site" evidence="2">
    <location>
        <position position="747"/>
    </location>
    <ligand>
        <name>Zn(2+)</name>
        <dbReference type="ChEBI" id="CHEBI:29105"/>
        <note>catalytic</note>
    </ligand>
</feature>